<evidence type="ECO:0000256" key="8">
    <source>
        <dbReference type="ARBA" id="ARBA00022679"/>
    </source>
</evidence>
<accession>C1MVU3</accession>
<comment type="catalytic activity">
    <reaction evidence="15">
        <text>N(6)-[(R)-dihydrolipoyl]-L-lysyl-[protein] + succinyl-CoA = N(6)-[(R)-S(8)-succinyldihydrolipoyl]-L-lysyl-[protein] + CoA</text>
        <dbReference type="Rhea" id="RHEA:15213"/>
        <dbReference type="Rhea" id="RHEA-COMP:10475"/>
        <dbReference type="Rhea" id="RHEA-COMP:20092"/>
        <dbReference type="ChEBI" id="CHEBI:57287"/>
        <dbReference type="ChEBI" id="CHEBI:57292"/>
        <dbReference type="ChEBI" id="CHEBI:83100"/>
        <dbReference type="ChEBI" id="CHEBI:83120"/>
        <dbReference type="EC" id="2.3.1.61"/>
    </reaction>
</comment>
<comment type="similarity">
    <text evidence="4">Belongs to the 2-oxoacid dehydrogenase family.</text>
</comment>
<evidence type="ECO:0000256" key="11">
    <source>
        <dbReference type="ARBA" id="ARBA00023128"/>
    </source>
</evidence>
<dbReference type="OMA" id="NMPQTAV"/>
<dbReference type="EMBL" id="GG663741">
    <property type="protein sequence ID" value="EEH56051.1"/>
    <property type="molecule type" value="Genomic_DNA"/>
</dbReference>
<dbReference type="FunFam" id="3.30.559.10:FF:000006">
    <property type="entry name" value="Dihydrolipoyllysine-residue succinyltransferase component of 2-oxoglutarate dehydrogenase complex, mitochondrial"/>
    <property type="match status" value="1"/>
</dbReference>
<keyword evidence="8" id="KW-0808">Transferase</keyword>
<comment type="cofactor">
    <cofactor evidence="1">
        <name>(R)-lipoate</name>
        <dbReference type="ChEBI" id="CHEBI:83088"/>
    </cofactor>
</comment>
<sequence length="485" mass="50174">MHHASRGFATSAFSLAPSTVEVPQMGDSITEGSIAAVLKAPGDAVAVDEVVAQIETDKVTIDVRSPVAGTMTKVLVSEGDTVNVGQAVAEIEEGAAAQVAAASAASASAPAAETETPASKSAASKPVAIEVPQMGDSITEGAVAALVKAPGESAETDEVIAQIETDKVTIDVKAPSSGTVREYSVAEGDTVTVGQKIATFVPGAAAAKKPKAVSAAPATAAAAAKPAAKPAPAPPAASAAPPAPPKPPPTGGDRTETRVKMTRLRLRVSERLKSAQNTYAMLTTFNEINMSNLMAMRAEYKDAFTETHGVKLGFMSCFIKAASKALRQTPAVNAIIDGDEIVYRNYYDVSIAVSAPKGLVVPVLRDVDAMSFADVEAQIAAYGKKAREGTLSLDEMTGGTFTISNGGVFGSLNGTPIINPPQSAILGMHSIVKRPICVGNEIVARPMMNVALTYDHRLVDGREAVTFLKTIKEAVEDPRRLLLDL</sequence>
<dbReference type="UniPathway" id="UPA00868">
    <property type="reaction ID" value="UER00840"/>
</dbReference>
<organism evidence="19">
    <name type="scientific">Micromonas pusilla (strain CCMP1545)</name>
    <name type="common">Picoplanktonic green alga</name>
    <dbReference type="NCBI Taxonomy" id="564608"/>
    <lineage>
        <taxon>Eukaryota</taxon>
        <taxon>Viridiplantae</taxon>
        <taxon>Chlorophyta</taxon>
        <taxon>Mamiellophyceae</taxon>
        <taxon>Mamiellales</taxon>
        <taxon>Mamiellaceae</taxon>
        <taxon>Micromonas</taxon>
    </lineage>
</organism>
<reference evidence="18 19" key="1">
    <citation type="journal article" date="2009" name="Science">
        <title>Green evolution and dynamic adaptations revealed by genomes of the marine picoeukaryotes Micromonas.</title>
        <authorList>
            <person name="Worden A.Z."/>
            <person name="Lee J.H."/>
            <person name="Mock T."/>
            <person name="Rouze P."/>
            <person name="Simmons M.P."/>
            <person name="Aerts A.L."/>
            <person name="Allen A.E."/>
            <person name="Cuvelier M.L."/>
            <person name="Derelle E."/>
            <person name="Everett M.V."/>
            <person name="Foulon E."/>
            <person name="Grimwood J."/>
            <person name="Gundlach H."/>
            <person name="Henrissat B."/>
            <person name="Napoli C."/>
            <person name="McDonald S.M."/>
            <person name="Parker M.S."/>
            <person name="Rombauts S."/>
            <person name="Salamov A."/>
            <person name="Von Dassow P."/>
            <person name="Badger J.H."/>
            <person name="Coutinho P.M."/>
            <person name="Demir E."/>
            <person name="Dubchak I."/>
            <person name="Gentemann C."/>
            <person name="Eikrem W."/>
            <person name="Gready J.E."/>
            <person name="John U."/>
            <person name="Lanier W."/>
            <person name="Lindquist E.A."/>
            <person name="Lucas S."/>
            <person name="Mayer K.F."/>
            <person name="Moreau H."/>
            <person name="Not F."/>
            <person name="Otillar R."/>
            <person name="Panaud O."/>
            <person name="Pangilinan J."/>
            <person name="Paulsen I."/>
            <person name="Piegu B."/>
            <person name="Poliakov A."/>
            <person name="Robbens S."/>
            <person name="Schmutz J."/>
            <person name="Toulza E."/>
            <person name="Wyss T."/>
            <person name="Zelensky A."/>
            <person name="Zhou K."/>
            <person name="Armbrust E.V."/>
            <person name="Bhattacharya D."/>
            <person name="Goodenough U.W."/>
            <person name="Van de Peer Y."/>
            <person name="Grigoriev I.V."/>
        </authorList>
    </citation>
    <scope>NUCLEOTIDE SEQUENCE [LARGE SCALE GENOMIC DNA]</scope>
    <source>
        <strain evidence="18 19">CCMP1545</strain>
    </source>
</reference>
<evidence type="ECO:0000256" key="15">
    <source>
        <dbReference type="ARBA" id="ARBA00052761"/>
    </source>
</evidence>
<dbReference type="PANTHER" id="PTHR43416:SF5">
    <property type="entry name" value="DIHYDROLIPOYLLYSINE-RESIDUE SUCCINYLTRANSFERASE COMPONENT OF 2-OXOGLUTARATE DEHYDROGENASE COMPLEX, MITOCHONDRIAL"/>
    <property type="match status" value="1"/>
</dbReference>
<dbReference type="InterPro" id="IPR000089">
    <property type="entry name" value="Biotin_lipoyl"/>
</dbReference>
<evidence type="ECO:0000256" key="3">
    <source>
        <dbReference type="ARBA" id="ARBA00005145"/>
    </source>
</evidence>
<comment type="pathway">
    <text evidence="3">Amino-acid degradation; L-lysine degradation via saccharopine pathway; glutaryl-CoA from L-lysine: step 6/6.</text>
</comment>
<evidence type="ECO:0000256" key="7">
    <source>
        <dbReference type="ARBA" id="ARBA00022532"/>
    </source>
</evidence>
<evidence type="ECO:0000256" key="9">
    <source>
        <dbReference type="ARBA" id="ARBA00022823"/>
    </source>
</evidence>
<dbReference type="PROSITE" id="PS00189">
    <property type="entry name" value="LIPOYL"/>
    <property type="match status" value="1"/>
</dbReference>
<dbReference type="InterPro" id="IPR050537">
    <property type="entry name" value="2-oxoacid_dehydrogenase"/>
</dbReference>
<evidence type="ECO:0000313" key="19">
    <source>
        <dbReference type="Proteomes" id="UP000001876"/>
    </source>
</evidence>
<dbReference type="Gene3D" id="3.30.559.10">
    <property type="entry name" value="Chloramphenicol acetyltransferase-like domain"/>
    <property type="match status" value="1"/>
</dbReference>
<dbReference type="AlphaFoldDB" id="C1MVU3"/>
<comment type="subcellular location">
    <subcellularLocation>
        <location evidence="2">Mitochondrion</location>
    </subcellularLocation>
</comment>
<keyword evidence="12" id="KW-0012">Acyltransferase</keyword>
<feature type="compositionally biased region" description="Pro residues" evidence="16">
    <location>
        <begin position="229"/>
        <end position="250"/>
    </location>
</feature>
<dbReference type="SUPFAM" id="SSF51230">
    <property type="entry name" value="Single hybrid motif"/>
    <property type="match status" value="2"/>
</dbReference>
<dbReference type="eggNOG" id="KOG0559">
    <property type="taxonomic scope" value="Eukaryota"/>
</dbReference>
<dbReference type="InterPro" id="IPR011053">
    <property type="entry name" value="Single_hybrid_motif"/>
</dbReference>
<dbReference type="InterPro" id="IPR001078">
    <property type="entry name" value="2-oxoacid_DH_actylTfrase"/>
</dbReference>
<dbReference type="STRING" id="564608.C1MVU3"/>
<dbReference type="OrthoDB" id="5391403at2759"/>
<evidence type="ECO:0000256" key="2">
    <source>
        <dbReference type="ARBA" id="ARBA00004173"/>
    </source>
</evidence>
<keyword evidence="11" id="KW-0496">Mitochondrion</keyword>
<protein>
    <recommendedName>
        <fullName evidence="6">dihydrolipoyllysine-residue succinyltransferase</fullName>
        <ecNumber evidence="6">2.3.1.61</ecNumber>
    </recommendedName>
    <alternativeName>
        <fullName evidence="13">2-oxoglutarate dehydrogenase complex component E2</fullName>
    </alternativeName>
</protein>
<comment type="function">
    <text evidence="14">The 2-oxoglutarate dehydrogenase complex catalyzes the overall conversion of 2-oxoglutarate to succinyl-CoA and CO(2). It contains multiple copies of three enzymatic components: 2-oxoglutarate dehydrogenase (E1), dihydrolipoamide succinyltransferase (E2) and lipoamide dehydrogenase (E3).</text>
</comment>
<dbReference type="InterPro" id="IPR023213">
    <property type="entry name" value="CAT-like_dom_sf"/>
</dbReference>
<feature type="region of interest" description="Disordered" evidence="16">
    <location>
        <begin position="226"/>
        <end position="259"/>
    </location>
</feature>
<dbReference type="CDD" id="cd06849">
    <property type="entry name" value="lipoyl_domain"/>
    <property type="match status" value="2"/>
</dbReference>
<dbReference type="GO" id="GO:0006099">
    <property type="term" value="P:tricarboxylic acid cycle"/>
    <property type="evidence" value="ECO:0007669"/>
    <property type="project" value="UniProtKB-KW"/>
</dbReference>
<dbReference type="Pfam" id="PF00198">
    <property type="entry name" value="2-oxoacid_dh"/>
    <property type="match status" value="1"/>
</dbReference>
<feature type="domain" description="Lipoyl-binding" evidence="17">
    <location>
        <begin position="126"/>
        <end position="201"/>
    </location>
</feature>
<proteinExistence type="inferred from homology"/>
<dbReference type="InterPro" id="IPR006255">
    <property type="entry name" value="SucB"/>
</dbReference>
<dbReference type="KEGG" id="mpp:MICPUCDRAFT_65465"/>
<evidence type="ECO:0000256" key="13">
    <source>
        <dbReference type="ARBA" id="ARBA00032406"/>
    </source>
</evidence>
<dbReference type="InterPro" id="IPR003016">
    <property type="entry name" value="2-oxoA_DH_lipoyl-BS"/>
</dbReference>
<feature type="domain" description="Lipoyl-binding" evidence="17">
    <location>
        <begin position="17"/>
        <end position="92"/>
    </location>
</feature>
<dbReference type="RefSeq" id="XP_003060099.1">
    <property type="nucleotide sequence ID" value="XM_003060053.1"/>
</dbReference>
<dbReference type="Gene3D" id="2.40.50.100">
    <property type="match status" value="2"/>
</dbReference>
<gene>
    <name evidence="18" type="ORF">MICPUCDRAFT_65465</name>
</gene>
<keyword evidence="19" id="KW-1185">Reference proteome</keyword>
<keyword evidence="9" id="KW-0450">Lipoyl</keyword>
<dbReference type="GO" id="GO:0033512">
    <property type="term" value="P:L-lysine catabolic process to acetyl-CoA via saccharopine"/>
    <property type="evidence" value="ECO:0007669"/>
    <property type="project" value="UniProtKB-UniPathway"/>
</dbReference>
<dbReference type="GO" id="GO:0005739">
    <property type="term" value="C:mitochondrion"/>
    <property type="evidence" value="ECO:0007669"/>
    <property type="project" value="UniProtKB-SubCell"/>
</dbReference>
<evidence type="ECO:0000256" key="6">
    <source>
        <dbReference type="ARBA" id="ARBA00012945"/>
    </source>
</evidence>
<evidence type="ECO:0000256" key="12">
    <source>
        <dbReference type="ARBA" id="ARBA00023315"/>
    </source>
</evidence>
<dbReference type="GO" id="GO:0045252">
    <property type="term" value="C:oxoglutarate dehydrogenase complex"/>
    <property type="evidence" value="ECO:0007669"/>
    <property type="project" value="InterPro"/>
</dbReference>
<evidence type="ECO:0000256" key="4">
    <source>
        <dbReference type="ARBA" id="ARBA00007317"/>
    </source>
</evidence>
<evidence type="ECO:0000256" key="16">
    <source>
        <dbReference type="SAM" id="MobiDB-lite"/>
    </source>
</evidence>
<dbReference type="PANTHER" id="PTHR43416">
    <property type="entry name" value="DIHYDROLIPOYLLYSINE-RESIDUE SUCCINYLTRANSFERASE COMPONENT OF 2-OXOGLUTARATE DEHYDROGENASE COMPLEX, MITOCHONDRIAL-RELATED"/>
    <property type="match status" value="1"/>
</dbReference>
<dbReference type="Proteomes" id="UP000001876">
    <property type="component" value="Unassembled WGS sequence"/>
</dbReference>
<evidence type="ECO:0000256" key="1">
    <source>
        <dbReference type="ARBA" id="ARBA00001938"/>
    </source>
</evidence>
<dbReference type="EC" id="2.3.1.61" evidence="6"/>
<dbReference type="PROSITE" id="PS50968">
    <property type="entry name" value="BIOTINYL_LIPOYL"/>
    <property type="match status" value="2"/>
</dbReference>
<dbReference type="NCBIfam" id="TIGR01347">
    <property type="entry name" value="sucB"/>
    <property type="match status" value="1"/>
</dbReference>
<dbReference type="SUPFAM" id="SSF52777">
    <property type="entry name" value="CoA-dependent acyltransferases"/>
    <property type="match status" value="1"/>
</dbReference>
<keyword evidence="7" id="KW-0816">Tricarboxylic acid cycle</keyword>
<evidence type="ECO:0000259" key="17">
    <source>
        <dbReference type="PROSITE" id="PS50968"/>
    </source>
</evidence>
<dbReference type="GeneID" id="9685250"/>
<evidence type="ECO:0000256" key="10">
    <source>
        <dbReference type="ARBA" id="ARBA00022946"/>
    </source>
</evidence>
<evidence type="ECO:0000313" key="18">
    <source>
        <dbReference type="EMBL" id="EEH56051.1"/>
    </source>
</evidence>
<keyword evidence="10" id="KW-0809">Transit peptide</keyword>
<evidence type="ECO:0000256" key="5">
    <source>
        <dbReference type="ARBA" id="ARBA00011484"/>
    </source>
</evidence>
<comment type="subunit">
    <text evidence="5">Forms a 24-polypeptide structural core with octahedral symmetry.</text>
</comment>
<evidence type="ECO:0000256" key="14">
    <source>
        <dbReference type="ARBA" id="ARBA00037426"/>
    </source>
</evidence>
<dbReference type="Pfam" id="PF00364">
    <property type="entry name" value="Biotin_lipoyl"/>
    <property type="match status" value="2"/>
</dbReference>
<dbReference type="GO" id="GO:0004149">
    <property type="term" value="F:dihydrolipoyllysine-residue succinyltransferase activity"/>
    <property type="evidence" value="ECO:0007669"/>
    <property type="project" value="UniProtKB-EC"/>
</dbReference>
<name>C1MVU3_MICPC</name>